<organism evidence="4 5">
    <name type="scientific">Linum trigynum</name>
    <dbReference type="NCBI Taxonomy" id="586398"/>
    <lineage>
        <taxon>Eukaryota</taxon>
        <taxon>Viridiplantae</taxon>
        <taxon>Streptophyta</taxon>
        <taxon>Embryophyta</taxon>
        <taxon>Tracheophyta</taxon>
        <taxon>Spermatophyta</taxon>
        <taxon>Magnoliopsida</taxon>
        <taxon>eudicotyledons</taxon>
        <taxon>Gunneridae</taxon>
        <taxon>Pentapetalae</taxon>
        <taxon>rosids</taxon>
        <taxon>fabids</taxon>
        <taxon>Malpighiales</taxon>
        <taxon>Linaceae</taxon>
        <taxon>Linum</taxon>
    </lineage>
</organism>
<dbReference type="PANTHER" id="PTHR31623:SF36">
    <property type="entry name" value="STEMMADENINE O-ACETYLTRANSFERASE-LIKE"/>
    <property type="match status" value="1"/>
</dbReference>
<dbReference type="InterPro" id="IPR023213">
    <property type="entry name" value="CAT-like_dom_sf"/>
</dbReference>
<evidence type="ECO:0000313" key="5">
    <source>
        <dbReference type="Proteomes" id="UP001497516"/>
    </source>
</evidence>
<evidence type="ECO:0000256" key="1">
    <source>
        <dbReference type="ARBA" id="ARBA00009861"/>
    </source>
</evidence>
<evidence type="ECO:0000313" key="4">
    <source>
        <dbReference type="EMBL" id="CAL1373354.1"/>
    </source>
</evidence>
<dbReference type="PANTHER" id="PTHR31623">
    <property type="entry name" value="F21J9.9"/>
    <property type="match status" value="1"/>
</dbReference>
<dbReference type="EMBL" id="OZ034816">
    <property type="protein sequence ID" value="CAL1373354.1"/>
    <property type="molecule type" value="Genomic_DNA"/>
</dbReference>
<accession>A0AAV2DJT2</accession>
<dbReference type="AlphaFoldDB" id="A0AAV2DJT2"/>
<proteinExistence type="inferred from homology"/>
<protein>
    <submittedName>
        <fullName evidence="4">Uncharacterized protein</fullName>
    </submittedName>
</protein>
<keyword evidence="2" id="KW-0808">Transferase</keyword>
<dbReference type="GO" id="GO:0016746">
    <property type="term" value="F:acyltransferase activity"/>
    <property type="evidence" value="ECO:0007669"/>
    <property type="project" value="UniProtKB-KW"/>
</dbReference>
<gene>
    <name evidence="4" type="ORF">LTRI10_LOCUS15286</name>
</gene>
<sequence length="466" mass="51281">MEVAVKSVENVKPSCPSQLKPFKLCLLDQMMGRGYIGLVLFYPPTPADGEKETVEAGGGDQKVEKLKASLSKTLNSFYPLAGRVKDNARVEDFEAGVPFVESQVKGYDSVSAFLESPNLQVLNKFLPVEPFCLPNAHHEPLPPPLLVQVNTFDCGGIAVGLCLNHKLADGVATNSFLRSWSAHCNNNNNSTNHDNDSIITSQGSSVFPPRESMPPHVERLHDKMFLEKGKRPATRRFVFDANAVASIKAEARTSCPVLENPSRTEAMLAFIWKSIMTAAISTSPGPPPPPQFLMQPVNVRPRMNLSDECFGNLFCMAMAYSNDPPNQDVGELAQLIRVGVSRVDHKFLKALSNDDGFEAMVEMLNQLSEVSQPQMLCGSSWLRFCFDEVDFGWGKPAWTGVLGEASADYPSYSNLIILKEHLAHRQDAAGVEAWIRLDVDVMATLEHDPHFLQFASPNPPIFCSSS</sequence>
<evidence type="ECO:0000256" key="3">
    <source>
        <dbReference type="ARBA" id="ARBA00023315"/>
    </source>
</evidence>
<reference evidence="4 5" key="1">
    <citation type="submission" date="2024-04" db="EMBL/GenBank/DDBJ databases">
        <authorList>
            <person name="Fracassetti M."/>
        </authorList>
    </citation>
    <scope>NUCLEOTIDE SEQUENCE [LARGE SCALE GENOMIC DNA]</scope>
</reference>
<dbReference type="Proteomes" id="UP001497516">
    <property type="component" value="Chromosome 3"/>
</dbReference>
<comment type="similarity">
    <text evidence="1">Belongs to the plant acyltransferase family.</text>
</comment>
<name>A0AAV2DJT2_9ROSI</name>
<dbReference type="Gene3D" id="3.30.559.10">
    <property type="entry name" value="Chloramphenicol acetyltransferase-like domain"/>
    <property type="match status" value="2"/>
</dbReference>
<keyword evidence="5" id="KW-1185">Reference proteome</keyword>
<keyword evidence="3" id="KW-0012">Acyltransferase</keyword>
<evidence type="ECO:0000256" key="2">
    <source>
        <dbReference type="ARBA" id="ARBA00022679"/>
    </source>
</evidence>
<dbReference type="Pfam" id="PF02458">
    <property type="entry name" value="Transferase"/>
    <property type="match status" value="1"/>
</dbReference>